<accession>A0A034V540</accession>
<evidence type="ECO:0000256" key="8">
    <source>
        <dbReference type="ARBA" id="ARBA00023242"/>
    </source>
</evidence>
<dbReference type="GO" id="GO:0000049">
    <property type="term" value="F:tRNA binding"/>
    <property type="evidence" value="ECO:0007669"/>
    <property type="project" value="TreeGrafter"/>
</dbReference>
<keyword evidence="8" id="KW-0539">Nucleus</keyword>
<keyword evidence="7" id="KW-0819">tRNA processing</keyword>
<reference evidence="10" key="1">
    <citation type="journal article" date="2014" name="BMC Genomics">
        <title>Characterizing the developmental transcriptome of the oriental fruit fly, Bactrocera dorsalis (Diptera: Tephritidae) through comparative genomic analysis with Drosophila melanogaster utilizing modENCODE datasets.</title>
        <authorList>
            <person name="Geib S.M."/>
            <person name="Calla B."/>
            <person name="Hall B."/>
            <person name="Hou S."/>
            <person name="Manoukis N.C."/>
        </authorList>
    </citation>
    <scope>NUCLEOTIDE SEQUENCE</scope>
    <source>
        <strain evidence="10">Punador</strain>
    </source>
</reference>
<sequence length="253" mass="28793">MLSNLIITNQRFVVIIDETAQEKIAHNILCQLLREQGQDEKSTIKTLPFSTDLKNWSTFINFYKKCANDESKCNAILPPLADLLCYQSVEKIIYFVHRLQQCEQVQRIFLWVTPANLVHPHADYLVGAFEYQADLVLHLETSNTLSIVTRKTGGGVSNKKYTYTKTKNEFLVEAIRNVPKTTPAPKATSTTTTNTPGTTFKIELNEDEMVARNTLKLPYEKTSETNESSIIYTPDDGDDFDEEEEDPDDDLCI</sequence>
<evidence type="ECO:0000313" key="10">
    <source>
        <dbReference type="EMBL" id="JAC37222.1"/>
    </source>
</evidence>
<dbReference type="GeneID" id="105230062"/>
<evidence type="ECO:0000256" key="2">
    <source>
        <dbReference type="ARBA" id="ARBA00004496"/>
    </source>
</evidence>
<evidence type="ECO:0000256" key="7">
    <source>
        <dbReference type="ARBA" id="ARBA00022694"/>
    </source>
</evidence>
<evidence type="ECO:0000256" key="5">
    <source>
        <dbReference type="ARBA" id="ARBA00020264"/>
    </source>
</evidence>
<feature type="region of interest" description="Disordered" evidence="9">
    <location>
        <begin position="218"/>
        <end position="253"/>
    </location>
</feature>
<dbReference type="OrthoDB" id="166907at2759"/>
<dbReference type="GO" id="GO:0002098">
    <property type="term" value="P:tRNA wobble uridine modification"/>
    <property type="evidence" value="ECO:0007669"/>
    <property type="project" value="InterPro"/>
</dbReference>
<protein>
    <recommendedName>
        <fullName evidence="5">Elongator complex protein 5</fullName>
    </recommendedName>
</protein>
<proteinExistence type="inferred from homology"/>
<name>A0A034V540_BACDO</name>
<dbReference type="PANTHER" id="PTHR15641">
    <property type="entry name" value="ELONGATOR COMPLEX PROTEIN 5"/>
    <property type="match status" value="1"/>
</dbReference>
<evidence type="ECO:0000256" key="9">
    <source>
        <dbReference type="SAM" id="MobiDB-lite"/>
    </source>
</evidence>
<feature type="compositionally biased region" description="Acidic residues" evidence="9">
    <location>
        <begin position="235"/>
        <end position="253"/>
    </location>
</feature>
<dbReference type="PANTHER" id="PTHR15641:SF1">
    <property type="entry name" value="ELONGATOR COMPLEX PROTEIN 5"/>
    <property type="match status" value="1"/>
</dbReference>
<comment type="subcellular location">
    <subcellularLocation>
        <location evidence="2">Cytoplasm</location>
    </subcellularLocation>
    <subcellularLocation>
        <location evidence="1">Nucleus</location>
    </subcellularLocation>
</comment>
<dbReference type="GO" id="GO:0005829">
    <property type="term" value="C:cytosol"/>
    <property type="evidence" value="ECO:0007669"/>
    <property type="project" value="TreeGrafter"/>
</dbReference>
<organism evidence="10">
    <name type="scientific">Bactrocera dorsalis</name>
    <name type="common">Oriental fruit fly</name>
    <name type="synonym">Dacus dorsalis</name>
    <dbReference type="NCBI Taxonomy" id="27457"/>
    <lineage>
        <taxon>Eukaryota</taxon>
        <taxon>Metazoa</taxon>
        <taxon>Ecdysozoa</taxon>
        <taxon>Arthropoda</taxon>
        <taxon>Hexapoda</taxon>
        <taxon>Insecta</taxon>
        <taxon>Pterygota</taxon>
        <taxon>Neoptera</taxon>
        <taxon>Endopterygota</taxon>
        <taxon>Diptera</taxon>
        <taxon>Brachycera</taxon>
        <taxon>Muscomorpha</taxon>
        <taxon>Tephritoidea</taxon>
        <taxon>Tephritidae</taxon>
        <taxon>Bactrocera</taxon>
        <taxon>Bactrocera</taxon>
    </lineage>
</organism>
<evidence type="ECO:0000256" key="6">
    <source>
        <dbReference type="ARBA" id="ARBA00022490"/>
    </source>
</evidence>
<dbReference type="GO" id="GO:0005634">
    <property type="term" value="C:nucleus"/>
    <property type="evidence" value="ECO:0007669"/>
    <property type="project" value="UniProtKB-SubCell"/>
</dbReference>
<comment type="similarity">
    <text evidence="4">Belongs to the ELP5 family.</text>
</comment>
<evidence type="ECO:0000256" key="3">
    <source>
        <dbReference type="ARBA" id="ARBA00005043"/>
    </source>
</evidence>
<dbReference type="AlphaFoldDB" id="A0A034V540"/>
<comment type="pathway">
    <text evidence="3">tRNA modification; 5-methoxycarbonylmethyl-2-thiouridine-tRNA biosynthesis.</text>
</comment>
<evidence type="ECO:0000256" key="4">
    <source>
        <dbReference type="ARBA" id="ARBA00009567"/>
    </source>
</evidence>
<dbReference type="KEGG" id="bdr:105230062"/>
<evidence type="ECO:0000256" key="1">
    <source>
        <dbReference type="ARBA" id="ARBA00004123"/>
    </source>
</evidence>
<dbReference type="InterPro" id="IPR019519">
    <property type="entry name" value="Elp5"/>
</dbReference>
<dbReference type="UniPathway" id="UPA00988"/>
<keyword evidence="6" id="KW-0963">Cytoplasm</keyword>
<dbReference type="GO" id="GO:0033588">
    <property type="term" value="C:elongator holoenzyme complex"/>
    <property type="evidence" value="ECO:0007669"/>
    <property type="project" value="InterPro"/>
</dbReference>
<dbReference type="EMBL" id="GAKP01021730">
    <property type="protein sequence ID" value="JAC37222.1"/>
    <property type="molecule type" value="Transcribed_RNA"/>
</dbReference>
<dbReference type="RefSeq" id="XP_011208936.2">
    <property type="nucleotide sequence ID" value="XM_011210634.3"/>
</dbReference>